<dbReference type="AlphaFoldDB" id="A0AB39WM96"/>
<proteinExistence type="predicted"/>
<dbReference type="EMBL" id="CP165627">
    <property type="protein sequence ID" value="XDV01658.1"/>
    <property type="molecule type" value="Genomic_DNA"/>
</dbReference>
<reference evidence="1" key="1">
    <citation type="submission" date="2024-07" db="EMBL/GenBank/DDBJ databases">
        <authorList>
            <person name="Biller S.J."/>
        </authorList>
    </citation>
    <scope>NUCLEOTIDE SEQUENCE</scope>
    <source>
        <strain evidence="1">WC2429</strain>
    </source>
</reference>
<name>A0AB39WM96_9FLAO</name>
<dbReference type="RefSeq" id="WP_369765281.1">
    <property type="nucleotide sequence ID" value="NZ_CP165627.1"/>
</dbReference>
<protein>
    <submittedName>
        <fullName evidence="1">Uncharacterized protein</fullName>
    </submittedName>
</protein>
<accession>A0AB39WM96</accession>
<sequence>MIIENNPATKQQHDNWQLRIKSEFPNTDFSFSSDYLCLIHYLDKTPQKFYSKEAFKQYLSFLENAKVKDPKLLSNILIDAEPLLSISNKILTEVNNKPVHDTFLPKEHNDLINFIDKDIHYNLLKIYETPFFHLSKIVAKYHWIKDNKSTDGLDLYNSVEQLKKVDFTFVERFYLHDVRNGIAHGKIIFSDMDITYIDKKGGKTIIPTRKIIDTLDGILDITNGFCLAFKVFSLTNSVFFESYKIQIPQSILLEELQAKANGPAWTITNCLESVAMRDKKQLIIYVKNDNWDYNKVNWYSFTTALWAEALTKSYERIFFSLHSTHNRISPTGWAGYDATMFRRLREIDEMRFEAFIGVLENDYVYFIPKIKFPKFIYKIGTFLSVIKITLPLEWRKYVDTYFPNPFFIRETQIHSKKNFSVVQDPSVIIKPNFQNDVEGLIRDNKKRIMKLAINYSRKQCSRYSLTRYLPVKYARVFIYDTDKRVRNLRNSGLTPELIATIEVNTTKHIKTIDIINGTPEQIGKYRIVWNKRWQEKKQKLA</sequence>
<evidence type="ECO:0000313" key="1">
    <source>
        <dbReference type="EMBL" id="XDV01658.1"/>
    </source>
</evidence>
<gene>
    <name evidence="1" type="ORF">AB3G32_15175</name>
</gene>
<organism evidence="1">
    <name type="scientific">Flavobacterium sp. WC2429</name>
    <dbReference type="NCBI Taxonomy" id="3234140"/>
    <lineage>
        <taxon>Bacteria</taxon>
        <taxon>Pseudomonadati</taxon>
        <taxon>Bacteroidota</taxon>
        <taxon>Flavobacteriia</taxon>
        <taxon>Flavobacteriales</taxon>
        <taxon>Flavobacteriaceae</taxon>
        <taxon>Flavobacterium</taxon>
    </lineage>
</organism>